<feature type="transmembrane region" description="Helical" evidence="11">
    <location>
        <begin position="283"/>
        <end position="300"/>
    </location>
</feature>
<dbReference type="InterPro" id="IPR010989">
    <property type="entry name" value="SNARE"/>
</dbReference>
<sequence>MASSPTTRSRTGLFLSYRATYYDDNDDDEHRRLISSHVALDIPRLPPSWVDISDKVEEILSGTQALIQTLDKLHAKHVLPGFSDRSQEEREIEALTTQDFRQCQALIQKINTVSHVFPPDPVHGATPAKNLQRALAAKVQDLSSSFRKKQRVYMDKLQGHATKNQDLLLASGAISLKGSDGLSAVDDDIQAASHTRQQSQSLLVHADPSHDLHTRDRELSEIAKSIASLAELFKDLSVLVIDQGTLLDSVEYNIEQTSVQMQDAVKELTVATKYQKNTGKRKCIFLLLLIIFGLILVLIFKPKGRAVAPPPPSSSSTVPLPRTTPNFMYRRSLSRRTLT</sequence>
<dbReference type="GO" id="GO:0005484">
    <property type="term" value="F:SNAP receptor activity"/>
    <property type="evidence" value="ECO:0007669"/>
    <property type="project" value="InterPro"/>
</dbReference>
<dbReference type="PROSITE" id="PS00914">
    <property type="entry name" value="SYNTAXIN"/>
    <property type="match status" value="1"/>
</dbReference>
<dbReference type="AlphaFoldDB" id="A0A0C3BTZ9"/>
<dbReference type="Gene3D" id="1.20.58.70">
    <property type="match status" value="1"/>
</dbReference>
<dbReference type="GO" id="GO:0006906">
    <property type="term" value="P:vesicle fusion"/>
    <property type="evidence" value="ECO:0007669"/>
    <property type="project" value="TreeGrafter"/>
</dbReference>
<dbReference type="InterPro" id="IPR045242">
    <property type="entry name" value="Syntaxin"/>
</dbReference>
<keyword evidence="5" id="KW-0653">Protein transport</keyword>
<evidence type="ECO:0000256" key="2">
    <source>
        <dbReference type="ARBA" id="ARBA00009063"/>
    </source>
</evidence>
<dbReference type="GO" id="GO:0006886">
    <property type="term" value="P:intracellular protein transport"/>
    <property type="evidence" value="ECO:0007669"/>
    <property type="project" value="InterPro"/>
</dbReference>
<comment type="similarity">
    <text evidence="2">Belongs to the syntaxin family.</text>
</comment>
<dbReference type="Proteomes" id="UP000053424">
    <property type="component" value="Unassembled WGS sequence"/>
</dbReference>
<dbReference type="GO" id="GO:0048278">
    <property type="term" value="P:vesicle docking"/>
    <property type="evidence" value="ECO:0007669"/>
    <property type="project" value="TreeGrafter"/>
</dbReference>
<keyword evidence="4 11" id="KW-0812">Transmembrane</keyword>
<dbReference type="PANTHER" id="PTHR19957">
    <property type="entry name" value="SYNTAXIN"/>
    <property type="match status" value="1"/>
</dbReference>
<evidence type="ECO:0000313" key="13">
    <source>
        <dbReference type="EMBL" id="KIM40125.1"/>
    </source>
</evidence>
<dbReference type="SUPFAM" id="SSF47661">
    <property type="entry name" value="t-snare proteins"/>
    <property type="match status" value="1"/>
</dbReference>
<dbReference type="HOGENOM" id="CLU_038177_0_0_1"/>
<evidence type="ECO:0000259" key="12">
    <source>
        <dbReference type="PROSITE" id="PS50192"/>
    </source>
</evidence>
<keyword evidence="14" id="KW-1185">Reference proteome</keyword>
<dbReference type="GO" id="GO:0000139">
    <property type="term" value="C:Golgi membrane"/>
    <property type="evidence" value="ECO:0007669"/>
    <property type="project" value="UniProtKB-SubCell"/>
</dbReference>
<dbReference type="InterPro" id="IPR000727">
    <property type="entry name" value="T_SNARE_dom"/>
</dbReference>
<evidence type="ECO:0000313" key="14">
    <source>
        <dbReference type="Proteomes" id="UP000053424"/>
    </source>
</evidence>
<reference evidence="14" key="2">
    <citation type="submission" date="2015-01" db="EMBL/GenBank/DDBJ databases">
        <title>Evolutionary Origins and Diversification of the Mycorrhizal Mutualists.</title>
        <authorList>
            <consortium name="DOE Joint Genome Institute"/>
            <consortium name="Mycorrhizal Genomics Consortium"/>
            <person name="Kohler A."/>
            <person name="Kuo A."/>
            <person name="Nagy L.G."/>
            <person name="Floudas D."/>
            <person name="Copeland A."/>
            <person name="Barry K.W."/>
            <person name="Cichocki N."/>
            <person name="Veneault-Fourrey C."/>
            <person name="LaButti K."/>
            <person name="Lindquist E.A."/>
            <person name="Lipzen A."/>
            <person name="Lundell T."/>
            <person name="Morin E."/>
            <person name="Murat C."/>
            <person name="Riley R."/>
            <person name="Ohm R."/>
            <person name="Sun H."/>
            <person name="Tunlid A."/>
            <person name="Henrissat B."/>
            <person name="Grigoriev I.V."/>
            <person name="Hibbett D.S."/>
            <person name="Martin F."/>
        </authorList>
    </citation>
    <scope>NUCLEOTIDE SEQUENCE [LARGE SCALE GENOMIC DNA]</scope>
    <source>
        <strain evidence="14">h7</strain>
    </source>
</reference>
<protein>
    <recommendedName>
        <fullName evidence="12">t-SNARE coiled-coil homology domain-containing protein</fullName>
    </recommendedName>
</protein>
<evidence type="ECO:0000256" key="1">
    <source>
        <dbReference type="ARBA" id="ARBA00004409"/>
    </source>
</evidence>
<dbReference type="EMBL" id="KN831783">
    <property type="protein sequence ID" value="KIM40125.1"/>
    <property type="molecule type" value="Genomic_DNA"/>
</dbReference>
<keyword evidence="6 11" id="KW-1133">Transmembrane helix</keyword>
<dbReference type="PANTHER" id="PTHR19957:SF83">
    <property type="entry name" value="SYNTAXIN-16"/>
    <property type="match status" value="1"/>
</dbReference>
<comment type="subcellular location">
    <subcellularLocation>
        <location evidence="1">Golgi apparatus membrane</location>
        <topology evidence="1">Single-pass type IV membrane protein</topology>
    </subcellularLocation>
</comment>
<dbReference type="GO" id="GO:0031201">
    <property type="term" value="C:SNARE complex"/>
    <property type="evidence" value="ECO:0007669"/>
    <property type="project" value="TreeGrafter"/>
</dbReference>
<gene>
    <name evidence="13" type="ORF">M413DRAFT_28649</name>
</gene>
<keyword evidence="7" id="KW-0333">Golgi apparatus</keyword>
<evidence type="ECO:0000256" key="10">
    <source>
        <dbReference type="SAM" id="MobiDB-lite"/>
    </source>
</evidence>
<dbReference type="InterPro" id="IPR006012">
    <property type="entry name" value="Syntaxin/epimorphin_CS"/>
</dbReference>
<evidence type="ECO:0000256" key="11">
    <source>
        <dbReference type="SAM" id="Phobius"/>
    </source>
</evidence>
<evidence type="ECO:0000256" key="9">
    <source>
        <dbReference type="ARBA" id="ARBA00023136"/>
    </source>
</evidence>
<dbReference type="PROSITE" id="PS50192">
    <property type="entry name" value="T_SNARE"/>
    <property type="match status" value="1"/>
</dbReference>
<organism evidence="13 14">
    <name type="scientific">Hebeloma cylindrosporum</name>
    <dbReference type="NCBI Taxonomy" id="76867"/>
    <lineage>
        <taxon>Eukaryota</taxon>
        <taxon>Fungi</taxon>
        <taxon>Dikarya</taxon>
        <taxon>Basidiomycota</taxon>
        <taxon>Agaricomycotina</taxon>
        <taxon>Agaricomycetes</taxon>
        <taxon>Agaricomycetidae</taxon>
        <taxon>Agaricales</taxon>
        <taxon>Agaricineae</taxon>
        <taxon>Hymenogastraceae</taxon>
        <taxon>Hebeloma</taxon>
    </lineage>
</organism>
<dbReference type="SMART" id="SM00397">
    <property type="entry name" value="t_SNARE"/>
    <property type="match status" value="1"/>
</dbReference>
<evidence type="ECO:0000256" key="5">
    <source>
        <dbReference type="ARBA" id="ARBA00022927"/>
    </source>
</evidence>
<dbReference type="STRING" id="686832.A0A0C3BTZ9"/>
<keyword evidence="3" id="KW-0813">Transport</keyword>
<feature type="region of interest" description="Disordered" evidence="10">
    <location>
        <begin position="306"/>
        <end position="325"/>
    </location>
</feature>
<proteinExistence type="inferred from homology"/>
<dbReference type="Pfam" id="PF05739">
    <property type="entry name" value="SNARE"/>
    <property type="match status" value="1"/>
</dbReference>
<evidence type="ECO:0000256" key="8">
    <source>
        <dbReference type="ARBA" id="ARBA00023054"/>
    </source>
</evidence>
<keyword evidence="9 11" id="KW-0472">Membrane</keyword>
<evidence type="ECO:0000256" key="6">
    <source>
        <dbReference type="ARBA" id="ARBA00022989"/>
    </source>
</evidence>
<dbReference type="OrthoDB" id="10251371at2759"/>
<feature type="compositionally biased region" description="Low complexity" evidence="10">
    <location>
        <begin position="314"/>
        <end position="325"/>
    </location>
</feature>
<evidence type="ECO:0000256" key="3">
    <source>
        <dbReference type="ARBA" id="ARBA00022448"/>
    </source>
</evidence>
<accession>A0A0C3BTZ9</accession>
<evidence type="ECO:0000256" key="7">
    <source>
        <dbReference type="ARBA" id="ARBA00023034"/>
    </source>
</evidence>
<dbReference type="GO" id="GO:0000149">
    <property type="term" value="F:SNARE binding"/>
    <property type="evidence" value="ECO:0007669"/>
    <property type="project" value="TreeGrafter"/>
</dbReference>
<dbReference type="CDD" id="cd15845">
    <property type="entry name" value="SNARE_syntaxin16"/>
    <property type="match status" value="1"/>
</dbReference>
<feature type="domain" description="T-SNARE coiled-coil homology" evidence="12">
    <location>
        <begin position="209"/>
        <end position="271"/>
    </location>
</feature>
<name>A0A0C3BTZ9_HEBCY</name>
<reference evidence="13 14" key="1">
    <citation type="submission" date="2014-04" db="EMBL/GenBank/DDBJ databases">
        <authorList>
            <consortium name="DOE Joint Genome Institute"/>
            <person name="Kuo A."/>
            <person name="Gay G."/>
            <person name="Dore J."/>
            <person name="Kohler A."/>
            <person name="Nagy L.G."/>
            <person name="Floudas D."/>
            <person name="Copeland A."/>
            <person name="Barry K.W."/>
            <person name="Cichocki N."/>
            <person name="Veneault-Fourrey C."/>
            <person name="LaButti K."/>
            <person name="Lindquist E.A."/>
            <person name="Lipzen A."/>
            <person name="Lundell T."/>
            <person name="Morin E."/>
            <person name="Murat C."/>
            <person name="Sun H."/>
            <person name="Tunlid A."/>
            <person name="Henrissat B."/>
            <person name="Grigoriev I.V."/>
            <person name="Hibbett D.S."/>
            <person name="Martin F."/>
            <person name="Nordberg H.P."/>
            <person name="Cantor M.N."/>
            <person name="Hua S.X."/>
        </authorList>
    </citation>
    <scope>NUCLEOTIDE SEQUENCE [LARGE SCALE GENOMIC DNA]</scope>
    <source>
        <strain evidence="14">h7</strain>
    </source>
</reference>
<evidence type="ECO:0000256" key="4">
    <source>
        <dbReference type="ARBA" id="ARBA00022692"/>
    </source>
</evidence>
<keyword evidence="8" id="KW-0175">Coiled coil</keyword>